<name>A0A7R9ABE9_9CRUS</name>
<feature type="region of interest" description="Disordered" evidence="1">
    <location>
        <begin position="23"/>
        <end position="48"/>
    </location>
</feature>
<evidence type="ECO:0000256" key="1">
    <source>
        <dbReference type="SAM" id="MobiDB-lite"/>
    </source>
</evidence>
<reference evidence="2" key="1">
    <citation type="submission" date="2020-11" db="EMBL/GenBank/DDBJ databases">
        <authorList>
            <person name="Tran Van P."/>
        </authorList>
    </citation>
    <scope>NUCLEOTIDE SEQUENCE</scope>
</reference>
<organism evidence="2">
    <name type="scientific">Darwinula stevensoni</name>
    <dbReference type="NCBI Taxonomy" id="69355"/>
    <lineage>
        <taxon>Eukaryota</taxon>
        <taxon>Metazoa</taxon>
        <taxon>Ecdysozoa</taxon>
        <taxon>Arthropoda</taxon>
        <taxon>Crustacea</taxon>
        <taxon>Oligostraca</taxon>
        <taxon>Ostracoda</taxon>
        <taxon>Podocopa</taxon>
        <taxon>Podocopida</taxon>
        <taxon>Darwinulocopina</taxon>
        <taxon>Darwinuloidea</taxon>
        <taxon>Darwinulidae</taxon>
        <taxon>Darwinula</taxon>
    </lineage>
</organism>
<dbReference type="AlphaFoldDB" id="A0A7R9ABE9"/>
<feature type="compositionally biased region" description="Basic and acidic residues" evidence="1">
    <location>
        <begin position="25"/>
        <end position="35"/>
    </location>
</feature>
<evidence type="ECO:0000313" key="2">
    <source>
        <dbReference type="EMBL" id="CAD7251087.1"/>
    </source>
</evidence>
<dbReference type="EMBL" id="CAJPEV010003266">
    <property type="protein sequence ID" value="CAG0899364.1"/>
    <property type="molecule type" value="Genomic_DNA"/>
</dbReference>
<protein>
    <submittedName>
        <fullName evidence="2">Uncharacterized protein</fullName>
    </submittedName>
</protein>
<dbReference type="EMBL" id="LR902783">
    <property type="protein sequence ID" value="CAD7251087.1"/>
    <property type="molecule type" value="Genomic_DNA"/>
</dbReference>
<keyword evidence="3" id="KW-1185">Reference proteome</keyword>
<dbReference type="Proteomes" id="UP000677054">
    <property type="component" value="Unassembled WGS sequence"/>
</dbReference>
<evidence type="ECO:0000313" key="3">
    <source>
        <dbReference type="Proteomes" id="UP000677054"/>
    </source>
</evidence>
<proteinExistence type="predicted"/>
<sequence length="62" mass="6685">MGGRKSKLATLRGIAKQIFRRKSTKLKDGKPEIECKPSPGSKSMGLTTQTLTPFKAAVKAPI</sequence>
<accession>A0A7R9ABE9</accession>
<gene>
    <name evidence="2" type="ORF">DSTB1V02_LOCUS10854</name>
</gene>